<protein>
    <submittedName>
        <fullName evidence="2">Sugar phosphate nucleotidyltransferase</fullName>
    </submittedName>
</protein>
<proteinExistence type="predicted"/>
<dbReference type="RefSeq" id="WP_270026753.1">
    <property type="nucleotide sequence ID" value="NZ_JAPDDP010000035.1"/>
</dbReference>
<comment type="caution">
    <text evidence="2">The sequence shown here is derived from an EMBL/GenBank/DDBJ whole genome shotgun (WGS) entry which is preliminary data.</text>
</comment>
<evidence type="ECO:0000313" key="2">
    <source>
        <dbReference type="EMBL" id="MDA0182388.1"/>
    </source>
</evidence>
<sequence length="230" mass="25038">MSLPTVCILAGGIGSRLGEHVRAVPKPLVEVAGEPFLFHQLRLLRRHGAQQIVLCVAYLGETIVDAIGDGAEFGLEVGYSFDGPERIGTAGAVRQALPQLGPEFLVLYGDTYLRIDYADVVRVHRASGLPATMTVLRNQGRWDTSNATFDGRLVGYDKHTPSPQAEWIDYGLAVVSERGFTSVEGEPADLADVYAELSRRGELAGYEATERFFEIGTPEALAETSVFLQR</sequence>
<accession>A0A9X3S975</accession>
<dbReference type="AlphaFoldDB" id="A0A9X3S975"/>
<dbReference type="InterPro" id="IPR050486">
    <property type="entry name" value="Mannose-1P_guanyltransferase"/>
</dbReference>
<reference evidence="2" key="1">
    <citation type="submission" date="2022-10" db="EMBL/GenBank/DDBJ databases">
        <title>The WGS of Solirubrobacter phytolaccae KCTC 29190.</title>
        <authorList>
            <person name="Jiang Z."/>
        </authorList>
    </citation>
    <scope>NUCLEOTIDE SEQUENCE</scope>
    <source>
        <strain evidence="2">KCTC 29190</strain>
    </source>
</reference>
<dbReference type="EMBL" id="JAPDDP010000035">
    <property type="protein sequence ID" value="MDA0182388.1"/>
    <property type="molecule type" value="Genomic_DNA"/>
</dbReference>
<evidence type="ECO:0000259" key="1">
    <source>
        <dbReference type="Pfam" id="PF00483"/>
    </source>
</evidence>
<dbReference type="InterPro" id="IPR029044">
    <property type="entry name" value="Nucleotide-diphossugar_trans"/>
</dbReference>
<dbReference type="SUPFAM" id="SSF53448">
    <property type="entry name" value="Nucleotide-diphospho-sugar transferases"/>
    <property type="match status" value="1"/>
</dbReference>
<dbReference type="Pfam" id="PF00483">
    <property type="entry name" value="NTP_transferase"/>
    <property type="match status" value="1"/>
</dbReference>
<feature type="domain" description="Nucleotidyl transferase" evidence="1">
    <location>
        <begin position="8"/>
        <end position="137"/>
    </location>
</feature>
<dbReference type="Proteomes" id="UP001147653">
    <property type="component" value="Unassembled WGS sequence"/>
</dbReference>
<gene>
    <name evidence="2" type="ORF">OJ997_18920</name>
</gene>
<keyword evidence="3" id="KW-1185">Reference proteome</keyword>
<organism evidence="2 3">
    <name type="scientific">Solirubrobacter phytolaccae</name>
    <dbReference type="NCBI Taxonomy" id="1404360"/>
    <lineage>
        <taxon>Bacteria</taxon>
        <taxon>Bacillati</taxon>
        <taxon>Actinomycetota</taxon>
        <taxon>Thermoleophilia</taxon>
        <taxon>Solirubrobacterales</taxon>
        <taxon>Solirubrobacteraceae</taxon>
        <taxon>Solirubrobacter</taxon>
    </lineage>
</organism>
<dbReference type="Gene3D" id="3.90.550.10">
    <property type="entry name" value="Spore Coat Polysaccharide Biosynthesis Protein SpsA, Chain A"/>
    <property type="match status" value="1"/>
</dbReference>
<evidence type="ECO:0000313" key="3">
    <source>
        <dbReference type="Proteomes" id="UP001147653"/>
    </source>
</evidence>
<name>A0A9X3S975_9ACTN</name>
<dbReference type="InterPro" id="IPR005835">
    <property type="entry name" value="NTP_transferase_dom"/>
</dbReference>
<dbReference type="PANTHER" id="PTHR22572">
    <property type="entry name" value="SUGAR-1-PHOSPHATE GUANYL TRANSFERASE"/>
    <property type="match status" value="1"/>
</dbReference>